<evidence type="ECO:0000259" key="2">
    <source>
        <dbReference type="PROSITE" id="PS51126"/>
    </source>
</evidence>
<gene>
    <name evidence="3" type="ORF">AURDEDRAFT_177463</name>
</gene>
<reference evidence="4" key="1">
    <citation type="journal article" date="2012" name="Science">
        <title>The Paleozoic origin of enzymatic lignin decomposition reconstructed from 31 fungal genomes.</title>
        <authorList>
            <person name="Floudas D."/>
            <person name="Binder M."/>
            <person name="Riley R."/>
            <person name="Barry K."/>
            <person name="Blanchette R.A."/>
            <person name="Henrissat B."/>
            <person name="Martinez A.T."/>
            <person name="Otillar R."/>
            <person name="Spatafora J.W."/>
            <person name="Yadav J.S."/>
            <person name="Aerts A."/>
            <person name="Benoit I."/>
            <person name="Boyd A."/>
            <person name="Carlson A."/>
            <person name="Copeland A."/>
            <person name="Coutinho P.M."/>
            <person name="de Vries R.P."/>
            <person name="Ferreira P."/>
            <person name="Findley K."/>
            <person name="Foster B."/>
            <person name="Gaskell J."/>
            <person name="Glotzer D."/>
            <person name="Gorecki P."/>
            <person name="Heitman J."/>
            <person name="Hesse C."/>
            <person name="Hori C."/>
            <person name="Igarashi K."/>
            <person name="Jurgens J.A."/>
            <person name="Kallen N."/>
            <person name="Kersten P."/>
            <person name="Kohler A."/>
            <person name="Kuees U."/>
            <person name="Kumar T.K.A."/>
            <person name="Kuo A."/>
            <person name="LaButti K."/>
            <person name="Larrondo L.F."/>
            <person name="Lindquist E."/>
            <person name="Ling A."/>
            <person name="Lombard V."/>
            <person name="Lucas S."/>
            <person name="Lundell T."/>
            <person name="Martin R."/>
            <person name="McLaughlin D.J."/>
            <person name="Morgenstern I."/>
            <person name="Morin E."/>
            <person name="Murat C."/>
            <person name="Nagy L.G."/>
            <person name="Nolan M."/>
            <person name="Ohm R.A."/>
            <person name="Patyshakuliyeva A."/>
            <person name="Rokas A."/>
            <person name="Ruiz-Duenas F.J."/>
            <person name="Sabat G."/>
            <person name="Salamov A."/>
            <person name="Samejima M."/>
            <person name="Schmutz J."/>
            <person name="Slot J.C."/>
            <person name="St John F."/>
            <person name="Stenlid J."/>
            <person name="Sun H."/>
            <person name="Sun S."/>
            <person name="Syed K."/>
            <person name="Tsang A."/>
            <person name="Wiebenga A."/>
            <person name="Young D."/>
            <person name="Pisabarro A."/>
            <person name="Eastwood D.C."/>
            <person name="Martin F."/>
            <person name="Cullen D."/>
            <person name="Grigoriev I.V."/>
            <person name="Hibbett D.S."/>
        </authorList>
    </citation>
    <scope>NUCLEOTIDE SEQUENCE [LARGE SCALE GENOMIC DNA]</scope>
    <source>
        <strain evidence="4">TFB10046</strain>
    </source>
</reference>
<dbReference type="InParanoid" id="J0D447"/>
<dbReference type="eggNOG" id="ENOG502QRMC">
    <property type="taxonomic scope" value="Eukaryota"/>
</dbReference>
<evidence type="ECO:0000256" key="1">
    <source>
        <dbReference type="SAM" id="MobiDB-lite"/>
    </source>
</evidence>
<dbReference type="KEGG" id="adl:AURDEDRAFT_177463"/>
<dbReference type="EMBL" id="JH688221">
    <property type="protein sequence ID" value="EJD33454.1"/>
    <property type="molecule type" value="Genomic_DNA"/>
</dbReference>
<name>J0D447_AURST</name>
<dbReference type="PANTHER" id="PTHR16027:SF6">
    <property type="entry name" value="DILUTE DOMAIN-CONTAINING PROTEIN"/>
    <property type="match status" value="1"/>
</dbReference>
<feature type="region of interest" description="Disordered" evidence="1">
    <location>
        <begin position="230"/>
        <end position="276"/>
    </location>
</feature>
<dbReference type="AlphaFoldDB" id="J0D447"/>
<dbReference type="OrthoDB" id="426293at2759"/>
<feature type="domain" description="Dilute" evidence="2">
    <location>
        <begin position="5"/>
        <end position="200"/>
    </location>
</feature>
<protein>
    <recommendedName>
        <fullName evidence="2">Dilute domain-containing protein</fullName>
    </recommendedName>
</protein>
<accession>J0D447</accession>
<dbReference type="Proteomes" id="UP000006514">
    <property type="component" value="Unassembled WGS sequence"/>
</dbReference>
<dbReference type="SMART" id="SM01132">
    <property type="entry name" value="DIL"/>
    <property type="match status" value="1"/>
</dbReference>
<evidence type="ECO:0000313" key="4">
    <source>
        <dbReference type="Proteomes" id="UP000006514"/>
    </source>
</evidence>
<dbReference type="InterPro" id="IPR052072">
    <property type="entry name" value="Vascular_dev_regulator"/>
</dbReference>
<evidence type="ECO:0000313" key="3">
    <source>
        <dbReference type="EMBL" id="EJD33454.1"/>
    </source>
</evidence>
<organism evidence="3 4">
    <name type="scientific">Auricularia subglabra (strain TFB-10046 / SS5)</name>
    <name type="common">White-rot fungus</name>
    <name type="synonym">Auricularia delicata (strain TFB10046)</name>
    <dbReference type="NCBI Taxonomy" id="717982"/>
    <lineage>
        <taxon>Eukaryota</taxon>
        <taxon>Fungi</taxon>
        <taxon>Dikarya</taxon>
        <taxon>Basidiomycota</taxon>
        <taxon>Agaricomycotina</taxon>
        <taxon>Agaricomycetes</taxon>
        <taxon>Auriculariales</taxon>
        <taxon>Auriculariaceae</taxon>
        <taxon>Auricularia</taxon>
    </lineage>
</organism>
<dbReference type="Pfam" id="PF01843">
    <property type="entry name" value="DIL"/>
    <property type="match status" value="1"/>
</dbReference>
<dbReference type="PROSITE" id="PS51126">
    <property type="entry name" value="DILUTE"/>
    <property type="match status" value="1"/>
</dbReference>
<sequence length="325" mass="36056">MSERRKLAWLGDRMGLLTEHPETAFAFAGPLVTGLQPGSEGIQPAIFSATRGRHAVVHLLIGAEREDALAVFDDTQVLRAAVDRSSTGELFNRLLTRKKYLCRSRAADIERSLTVIEDWVHVAGLPSGVLGHMSAVKDMLHWLQVQSSIDQFANLVAESQTMRALNPLQMRRAVRDYRYEVSEGRMTDECSQYVAQLQKDWKRHRVKMGVEAIRKEVCVDSVACRWKKEREREDSASLSPMNGGAGSLHHVQSVSGDSLASDMTQAPPPAPQGIDALFDRGIDKAQWTAPRPPEALGELLDSRCMLPLVLPSDPQLLAERLLEAT</sequence>
<feature type="compositionally biased region" description="Polar residues" evidence="1">
    <location>
        <begin position="250"/>
        <end position="264"/>
    </location>
</feature>
<dbReference type="PANTHER" id="PTHR16027">
    <property type="entry name" value="DILUTE DOMAIN-CONTAINING PROTEIN YPR089W"/>
    <property type="match status" value="1"/>
</dbReference>
<dbReference type="GO" id="GO:0051020">
    <property type="term" value="F:GTPase binding"/>
    <property type="evidence" value="ECO:0007669"/>
    <property type="project" value="TreeGrafter"/>
</dbReference>
<proteinExistence type="predicted"/>
<keyword evidence="4" id="KW-1185">Reference proteome</keyword>
<dbReference type="InterPro" id="IPR002710">
    <property type="entry name" value="Dilute_dom"/>
</dbReference>